<protein>
    <submittedName>
        <fullName evidence="1">Uncharacterized protein</fullName>
    </submittedName>
</protein>
<proteinExistence type="predicted"/>
<reference evidence="1" key="1">
    <citation type="submission" date="2021-02" db="EMBL/GenBank/DDBJ databases">
        <title>Metagenome analyses of Stigonema ocellatum DSM 106950, Chlorogloea purpurea SAG 13.99 and Gomphosphaeria aponina DSM 107014.</title>
        <authorList>
            <person name="Marter P."/>
            <person name="Huang S."/>
        </authorList>
    </citation>
    <scope>NUCLEOTIDE SEQUENCE</scope>
    <source>
        <strain evidence="1">JP213</strain>
    </source>
</reference>
<comment type="caution">
    <text evidence="1">The sequence shown here is derived from an EMBL/GenBank/DDBJ whole genome shotgun (WGS) entry which is preliminary data.</text>
</comment>
<dbReference type="EMBL" id="JADQBC010000005">
    <property type="protein sequence ID" value="MBR8826539.1"/>
    <property type="molecule type" value="Genomic_DNA"/>
</dbReference>
<organism evidence="1 2">
    <name type="scientific">Gomphosphaeria aponina SAG 52.96 = DSM 107014</name>
    <dbReference type="NCBI Taxonomy" id="1521640"/>
    <lineage>
        <taxon>Bacteria</taxon>
        <taxon>Bacillati</taxon>
        <taxon>Cyanobacteriota</taxon>
        <taxon>Cyanophyceae</taxon>
        <taxon>Oscillatoriophycideae</taxon>
        <taxon>Chroococcales</taxon>
        <taxon>Gomphosphaeriaceae</taxon>
        <taxon>Gomphosphaeria</taxon>
    </lineage>
</organism>
<dbReference type="AlphaFoldDB" id="A0A941GLX6"/>
<evidence type="ECO:0000313" key="2">
    <source>
        <dbReference type="Proteomes" id="UP000767446"/>
    </source>
</evidence>
<sequence>MSKKFCRSLKKSLWYGVQDLAGELLGSRRERDELREGEFWALLSIASVWEMQIKIQVGKLKLNLPLPELITSQRTINQ</sequence>
<accession>A0A941GLX6</accession>
<evidence type="ECO:0000313" key="1">
    <source>
        <dbReference type="EMBL" id="MBR8826539.1"/>
    </source>
</evidence>
<name>A0A941GLX6_9CHRO</name>
<dbReference type="Proteomes" id="UP000767446">
    <property type="component" value="Unassembled WGS sequence"/>
</dbReference>
<gene>
    <name evidence="1" type="ORF">DSM107014_01315</name>
</gene>